<dbReference type="Pfam" id="PF10604">
    <property type="entry name" value="Polyketide_cyc2"/>
    <property type="match status" value="1"/>
</dbReference>
<reference evidence="1 2" key="1">
    <citation type="submission" date="2020-10" db="EMBL/GenBank/DDBJ databases">
        <title>Identification of Nocardia species via Next-generation sequencing and recognition of intraspecies genetic diversity.</title>
        <authorList>
            <person name="Li P."/>
            <person name="Li P."/>
            <person name="Lu B."/>
        </authorList>
    </citation>
    <scope>NUCLEOTIDE SEQUENCE [LARGE SCALE GENOMIC DNA]</scope>
    <source>
        <strain evidence="1 2">BJ06-0157</strain>
    </source>
</reference>
<keyword evidence="2" id="KW-1185">Reference proteome</keyword>
<dbReference type="CDD" id="cd08865">
    <property type="entry name" value="SRPBCC_10"/>
    <property type="match status" value="1"/>
</dbReference>
<protein>
    <submittedName>
        <fullName evidence="1">SRPBCC family protein</fullName>
    </submittedName>
</protein>
<organism evidence="1 2">
    <name type="scientific">Nocardia amamiensis</name>
    <dbReference type="NCBI Taxonomy" id="404578"/>
    <lineage>
        <taxon>Bacteria</taxon>
        <taxon>Bacillati</taxon>
        <taxon>Actinomycetota</taxon>
        <taxon>Actinomycetes</taxon>
        <taxon>Mycobacteriales</taxon>
        <taxon>Nocardiaceae</taxon>
        <taxon>Nocardia</taxon>
    </lineage>
</organism>
<evidence type="ECO:0000313" key="1">
    <source>
        <dbReference type="EMBL" id="MBF6298193.1"/>
    </source>
</evidence>
<accession>A0ABS0CNG0</accession>
<dbReference type="Proteomes" id="UP000702209">
    <property type="component" value="Unassembled WGS sequence"/>
</dbReference>
<dbReference type="EMBL" id="JADLQX010000007">
    <property type="protein sequence ID" value="MBF6298193.1"/>
    <property type="molecule type" value="Genomic_DNA"/>
</dbReference>
<comment type="caution">
    <text evidence="1">The sequence shown here is derived from an EMBL/GenBank/DDBJ whole genome shotgun (WGS) entry which is preliminary data.</text>
</comment>
<gene>
    <name evidence="1" type="ORF">IU459_11635</name>
</gene>
<sequence>MAVDVLTEVEIDRSRELVAAFAGDPAHAPAWYSRIRSVTWQTEPPMRVGSRMSFVAHFLGRRLAYTYEVVDYVPGKRLVMRTSEGPFPMETTYTWADTPEGGTRMTLRNRGEPSGFGKLAAPLLEAAIRRANRADLAQLKALLETG</sequence>
<dbReference type="RefSeq" id="WP_195129502.1">
    <property type="nucleotide sequence ID" value="NZ_JADLQX010000007.1"/>
</dbReference>
<dbReference type="InterPro" id="IPR019587">
    <property type="entry name" value="Polyketide_cyclase/dehydratase"/>
</dbReference>
<proteinExistence type="predicted"/>
<dbReference type="InterPro" id="IPR023393">
    <property type="entry name" value="START-like_dom_sf"/>
</dbReference>
<name>A0ABS0CNG0_9NOCA</name>
<dbReference type="Gene3D" id="3.30.530.20">
    <property type="match status" value="1"/>
</dbReference>
<dbReference type="SUPFAM" id="SSF55961">
    <property type="entry name" value="Bet v1-like"/>
    <property type="match status" value="1"/>
</dbReference>
<evidence type="ECO:0000313" key="2">
    <source>
        <dbReference type="Proteomes" id="UP000702209"/>
    </source>
</evidence>